<dbReference type="Pfam" id="PF10741">
    <property type="entry name" value="T2SSM_b"/>
    <property type="match status" value="1"/>
</dbReference>
<keyword evidence="1" id="KW-0812">Transmembrane</keyword>
<keyword evidence="1" id="KW-0472">Membrane</keyword>
<keyword evidence="1" id="KW-1133">Transmembrane helix</keyword>
<evidence type="ECO:0000256" key="1">
    <source>
        <dbReference type="SAM" id="Phobius"/>
    </source>
</evidence>
<protein>
    <submittedName>
        <fullName evidence="2">General secretion pathway protein M</fullName>
    </submittedName>
</protein>
<comment type="caution">
    <text evidence="2">The sequence shown here is derived from an EMBL/GenBank/DDBJ whole genome shotgun (WGS) entry which is preliminary data.</text>
</comment>
<reference evidence="2 3" key="1">
    <citation type="submission" date="2020-08" db="EMBL/GenBank/DDBJ databases">
        <title>Genomic Encyclopedia of Type Strains, Phase IV (KMG-IV): sequencing the most valuable type-strain genomes for metagenomic binning, comparative biology and taxonomic classification.</title>
        <authorList>
            <person name="Goeker M."/>
        </authorList>
    </citation>
    <scope>NUCLEOTIDE SEQUENCE [LARGE SCALE GENOMIC DNA]</scope>
    <source>
        <strain evidence="2 3">DSM 27026</strain>
    </source>
</reference>
<evidence type="ECO:0000313" key="2">
    <source>
        <dbReference type="EMBL" id="MBB5372214.1"/>
    </source>
</evidence>
<sequence>MTDTLLNLPEGRRGQALALGMLAAALLLLWLAVIAPLLGWYQDRAAELAQQREEAAHMQALGREIPALRAELAAAGGEAAGHEVLLAGGTDAIAGANLQSALQTLAGQAGTSLDSAALLPAQPAGALRRISMQVSVTAPWPVLVALLQAIDTAQPSMVAGDIGITMGNQTDPSQPVPMQANFTVSGFRAGSGS</sequence>
<keyword evidence="3" id="KW-1185">Reference proteome</keyword>
<evidence type="ECO:0000313" key="3">
    <source>
        <dbReference type="Proteomes" id="UP000553706"/>
    </source>
</evidence>
<gene>
    <name evidence="2" type="ORF">HNP71_000438</name>
</gene>
<dbReference type="AlphaFoldDB" id="A0A840V9N0"/>
<dbReference type="EMBL" id="JACHFJ010000001">
    <property type="protein sequence ID" value="MBB5372214.1"/>
    <property type="molecule type" value="Genomic_DNA"/>
</dbReference>
<dbReference type="InterPro" id="IPR034756">
    <property type="entry name" value="T2SSM_b"/>
</dbReference>
<dbReference type="NCBIfam" id="NF040576">
    <property type="entry name" value="T2SS_GspM_XpsM"/>
    <property type="match status" value="1"/>
</dbReference>
<accession>A0A840V9N0</accession>
<dbReference type="RefSeq" id="WP_183265197.1">
    <property type="nucleotide sequence ID" value="NZ_JACHFJ010000001.1"/>
</dbReference>
<feature type="transmembrane region" description="Helical" evidence="1">
    <location>
        <begin position="16"/>
        <end position="41"/>
    </location>
</feature>
<proteinExistence type="predicted"/>
<organism evidence="2 3">
    <name type="scientific">Acidocella aromatica</name>
    <dbReference type="NCBI Taxonomy" id="1303579"/>
    <lineage>
        <taxon>Bacteria</taxon>
        <taxon>Pseudomonadati</taxon>
        <taxon>Pseudomonadota</taxon>
        <taxon>Alphaproteobacteria</taxon>
        <taxon>Acetobacterales</taxon>
        <taxon>Acidocellaceae</taxon>
        <taxon>Acidocella</taxon>
    </lineage>
</organism>
<dbReference type="Proteomes" id="UP000553706">
    <property type="component" value="Unassembled WGS sequence"/>
</dbReference>
<name>A0A840V9N0_9PROT</name>